<organism evidence="2 3">
    <name type="scientific">Tahibacter soli</name>
    <dbReference type="NCBI Taxonomy" id="2983605"/>
    <lineage>
        <taxon>Bacteria</taxon>
        <taxon>Pseudomonadati</taxon>
        <taxon>Pseudomonadota</taxon>
        <taxon>Gammaproteobacteria</taxon>
        <taxon>Lysobacterales</taxon>
        <taxon>Rhodanobacteraceae</taxon>
        <taxon>Tahibacter</taxon>
    </lineage>
</organism>
<sequence>MKASFLTLALILAASPAFAGKQHIDLNDLAAETDMSARQVAMVLGASGAYPEFKASYAQMKAKFVAAVGQRRYESLAAAVKAQEDGQQLYARNVASRDSDS</sequence>
<dbReference type="Proteomes" id="UP001139971">
    <property type="component" value="Unassembled WGS sequence"/>
</dbReference>
<evidence type="ECO:0000313" key="2">
    <source>
        <dbReference type="EMBL" id="MDC8013415.1"/>
    </source>
</evidence>
<keyword evidence="1" id="KW-0732">Signal</keyword>
<comment type="caution">
    <text evidence="2">The sequence shown here is derived from an EMBL/GenBank/DDBJ whole genome shotgun (WGS) entry which is preliminary data.</text>
</comment>
<name>A0A9X3YLI9_9GAMM</name>
<reference evidence="2" key="1">
    <citation type="submission" date="2023-02" db="EMBL/GenBank/DDBJ databases">
        <title>Tahibacter soli sp. nov. isolated from soil.</title>
        <authorList>
            <person name="Baek J.H."/>
            <person name="Lee J.K."/>
            <person name="Choi D.G."/>
            <person name="Jeon C.O."/>
        </authorList>
    </citation>
    <scope>NUCLEOTIDE SEQUENCE</scope>
    <source>
        <strain evidence="2">BL</strain>
    </source>
</reference>
<dbReference type="EMBL" id="JAOVZO020000017">
    <property type="protein sequence ID" value="MDC8013415.1"/>
    <property type="molecule type" value="Genomic_DNA"/>
</dbReference>
<evidence type="ECO:0000256" key="1">
    <source>
        <dbReference type="SAM" id="SignalP"/>
    </source>
</evidence>
<gene>
    <name evidence="2" type="ORF">OD750_012795</name>
</gene>
<feature type="chain" id="PRO_5040836863" description="Competence protein ComEA" evidence="1">
    <location>
        <begin position="20"/>
        <end position="101"/>
    </location>
</feature>
<protein>
    <recommendedName>
        <fullName evidence="4">Competence protein ComEA</fullName>
    </recommendedName>
</protein>
<accession>A0A9X3YLI9</accession>
<evidence type="ECO:0008006" key="4">
    <source>
        <dbReference type="Google" id="ProtNLM"/>
    </source>
</evidence>
<dbReference type="RefSeq" id="WP_263545622.1">
    <property type="nucleotide sequence ID" value="NZ_JAOVZO020000017.1"/>
</dbReference>
<feature type="signal peptide" evidence="1">
    <location>
        <begin position="1"/>
        <end position="19"/>
    </location>
</feature>
<keyword evidence="3" id="KW-1185">Reference proteome</keyword>
<dbReference type="AlphaFoldDB" id="A0A9X3YLI9"/>
<evidence type="ECO:0000313" key="3">
    <source>
        <dbReference type="Proteomes" id="UP001139971"/>
    </source>
</evidence>
<proteinExistence type="predicted"/>